<dbReference type="Proteomes" id="UP000053766">
    <property type="component" value="Unassembled WGS sequence"/>
</dbReference>
<keyword evidence="1" id="KW-0812">Transmembrane</keyword>
<dbReference type="STRING" id="29172.A0A0D8Y5D2"/>
<accession>A0A0D8Y5D2</accession>
<dbReference type="EMBL" id="KN716173">
    <property type="protein sequence ID" value="KJH51945.1"/>
    <property type="molecule type" value="Genomic_DNA"/>
</dbReference>
<keyword evidence="3" id="KW-1185">Reference proteome</keyword>
<dbReference type="AlphaFoldDB" id="A0A0D8Y5D2"/>
<evidence type="ECO:0000313" key="2">
    <source>
        <dbReference type="EMBL" id="KJH51945.1"/>
    </source>
</evidence>
<evidence type="ECO:0008006" key="4">
    <source>
        <dbReference type="Google" id="ProtNLM"/>
    </source>
</evidence>
<reference evidence="3" key="2">
    <citation type="journal article" date="2016" name="Sci. Rep.">
        <title>Dictyocaulus viviparus genome, variome and transcriptome elucidate lungworm biology and support future intervention.</title>
        <authorList>
            <person name="McNulty S.N."/>
            <person name="Strube C."/>
            <person name="Rosa B.A."/>
            <person name="Martin J.C."/>
            <person name="Tyagi R."/>
            <person name="Choi Y.J."/>
            <person name="Wang Q."/>
            <person name="Hallsworth Pepin K."/>
            <person name="Zhang X."/>
            <person name="Ozersky P."/>
            <person name="Wilson R.K."/>
            <person name="Sternberg P.W."/>
            <person name="Gasser R.B."/>
            <person name="Mitreva M."/>
        </authorList>
    </citation>
    <scope>NUCLEOTIDE SEQUENCE [LARGE SCALE GENOMIC DNA]</scope>
    <source>
        <strain evidence="3">HannoverDv2000</strain>
    </source>
</reference>
<evidence type="ECO:0000313" key="3">
    <source>
        <dbReference type="Proteomes" id="UP000053766"/>
    </source>
</evidence>
<feature type="transmembrane region" description="Helical" evidence="1">
    <location>
        <begin position="47"/>
        <end position="67"/>
    </location>
</feature>
<sequence>MNKVTDGSNSATFVVDVRKAYTFKVAAATMRGSGPFSPVLAINPDPAGMFGLWFLLSCSNAIVYSILSFRITVY</sequence>
<organism evidence="2 3">
    <name type="scientific">Dictyocaulus viviparus</name>
    <name type="common">Bovine lungworm</name>
    <dbReference type="NCBI Taxonomy" id="29172"/>
    <lineage>
        <taxon>Eukaryota</taxon>
        <taxon>Metazoa</taxon>
        <taxon>Ecdysozoa</taxon>
        <taxon>Nematoda</taxon>
        <taxon>Chromadorea</taxon>
        <taxon>Rhabditida</taxon>
        <taxon>Rhabditina</taxon>
        <taxon>Rhabditomorpha</taxon>
        <taxon>Strongyloidea</taxon>
        <taxon>Metastrongylidae</taxon>
        <taxon>Dictyocaulus</taxon>
    </lineage>
</organism>
<evidence type="ECO:0000256" key="1">
    <source>
        <dbReference type="SAM" id="Phobius"/>
    </source>
</evidence>
<reference evidence="2 3" key="1">
    <citation type="submission" date="2013-11" db="EMBL/GenBank/DDBJ databases">
        <title>Draft genome of the bovine lungworm Dictyocaulus viviparus.</title>
        <authorList>
            <person name="Mitreva M."/>
        </authorList>
    </citation>
    <scope>NUCLEOTIDE SEQUENCE [LARGE SCALE GENOMIC DNA]</scope>
    <source>
        <strain evidence="2 3">HannoverDv2000</strain>
    </source>
</reference>
<keyword evidence="1" id="KW-0472">Membrane</keyword>
<keyword evidence="1" id="KW-1133">Transmembrane helix</keyword>
<protein>
    <recommendedName>
        <fullName evidence="4">Fibronectin type-III domain-containing protein</fullName>
    </recommendedName>
</protein>
<name>A0A0D8Y5D2_DICVI</name>
<proteinExistence type="predicted"/>
<gene>
    <name evidence="2" type="ORF">DICVIV_01836</name>
</gene>
<dbReference type="OrthoDB" id="10253954at2759"/>